<organism evidence="1 2">
    <name type="scientific">Rhizobium phaseoli</name>
    <dbReference type="NCBI Taxonomy" id="396"/>
    <lineage>
        <taxon>Bacteria</taxon>
        <taxon>Pseudomonadati</taxon>
        <taxon>Pseudomonadota</taxon>
        <taxon>Alphaproteobacteria</taxon>
        <taxon>Hyphomicrobiales</taxon>
        <taxon>Rhizobiaceae</taxon>
        <taxon>Rhizobium/Agrobacterium group</taxon>
        <taxon>Rhizobium</taxon>
    </lineage>
</organism>
<keyword evidence="2" id="KW-1185">Reference proteome</keyword>
<evidence type="ECO:0000313" key="1">
    <source>
        <dbReference type="EMBL" id="ANL87876.1"/>
    </source>
</evidence>
<dbReference type="Proteomes" id="UP000078551">
    <property type="component" value="Plasmid pRphaN671d"/>
</dbReference>
<dbReference type="EMBL" id="CP013572">
    <property type="protein sequence ID" value="ANL87876.1"/>
    <property type="molecule type" value="Genomic_DNA"/>
</dbReference>
<reference evidence="1 2" key="1">
    <citation type="submission" date="2015-11" db="EMBL/GenBank/DDBJ databases">
        <title>The limits of bacterial species coexistence and the symbiotic plasmid transference in sympatric Rhizobium populations.</title>
        <authorList>
            <person name="Perez-Carrascal O.M."/>
            <person name="VanInsberghe D."/>
            <person name="Juarez S."/>
            <person name="Polz M.F."/>
            <person name="Vinuesa P."/>
            <person name="Gonzalez V."/>
        </authorList>
    </citation>
    <scope>NUCLEOTIDE SEQUENCE [LARGE SCALE GENOMIC DNA]</scope>
    <source>
        <strain evidence="1 2">N771</strain>
        <plasmid evidence="1 2">pRphaN671d</plasmid>
    </source>
</reference>
<dbReference type="RefSeq" id="WP_145964731.1">
    <property type="nucleotide sequence ID" value="NZ_CP013572.1"/>
</dbReference>
<name>A0ABM6CHW3_9HYPH</name>
<evidence type="ECO:0000313" key="2">
    <source>
        <dbReference type="Proteomes" id="UP000078551"/>
    </source>
</evidence>
<keyword evidence="1" id="KW-0614">Plasmid</keyword>
<gene>
    <name evidence="1" type="ORF">AMC81_PD00019</name>
</gene>
<accession>A0ABM6CHW3</accession>
<evidence type="ECO:0008006" key="3">
    <source>
        <dbReference type="Google" id="ProtNLM"/>
    </source>
</evidence>
<protein>
    <recommendedName>
        <fullName evidence="3">HNH endonuclease</fullName>
    </recommendedName>
</protein>
<sequence length="275" mass="30430">MERQLHRTPRAGGRRDDFDQKTAVNVAKRSAFQCAVCSAVTVGAGTASPNAVINIGVAAHIAAASPGGPRYNPLMTPKQRSHISNAIWLCQNHAKWVDDDVVEWPTAKLHEIKHNHERSMRLKIGIPARPSSSRPRPKRGGKPTVREYAFVDVRSLIPAYKAMLAPMLHDQKLGEESELGILMIDAPVVGSRNAGVLLPWTVFVKPIWLRWVVQGHGAGFGLQSEVPPDQIYGQIPVWPDEFFEFLGAIVESGKKFEWQRSPKGYLALQQSQSHA</sequence>
<geneLocation type="plasmid" evidence="1 2">
    <name>pRphaN671d</name>
</geneLocation>
<proteinExistence type="predicted"/>